<dbReference type="Pfam" id="PF13669">
    <property type="entry name" value="Glyoxalase_4"/>
    <property type="match status" value="1"/>
</dbReference>
<comment type="caution">
    <text evidence="3">The sequence shown here is derived from an EMBL/GenBank/DDBJ whole genome shotgun (WGS) entry which is preliminary data.</text>
</comment>
<evidence type="ECO:0000256" key="1">
    <source>
        <dbReference type="ARBA" id="ARBA00022723"/>
    </source>
</evidence>
<dbReference type="OrthoDB" id="2613830at2"/>
<dbReference type="Proteomes" id="UP000307999">
    <property type="component" value="Unassembled WGS sequence"/>
</dbReference>
<reference evidence="3 4" key="1">
    <citation type="submission" date="2019-04" db="EMBL/GenBank/DDBJ databases">
        <title>Thalassotalea guangxiensis sp. nov., isolated from sediment of the coastal wetland.</title>
        <authorList>
            <person name="Zheng S."/>
            <person name="Zhang D."/>
        </authorList>
    </citation>
    <scope>NUCLEOTIDE SEQUENCE [LARGE SCALE GENOMIC DNA]</scope>
    <source>
        <strain evidence="3 4">ZS-4</strain>
    </source>
</reference>
<keyword evidence="1" id="KW-0479">Metal-binding</keyword>
<dbReference type="EMBL" id="SWDB01000021">
    <property type="protein sequence ID" value="TKB45314.1"/>
    <property type="molecule type" value="Genomic_DNA"/>
</dbReference>
<name>A0A4U1B4P6_9GAMM</name>
<dbReference type="InterPro" id="IPR051785">
    <property type="entry name" value="MMCE/EMCE_epimerase"/>
</dbReference>
<dbReference type="GO" id="GO:0004493">
    <property type="term" value="F:methylmalonyl-CoA epimerase activity"/>
    <property type="evidence" value="ECO:0007669"/>
    <property type="project" value="TreeGrafter"/>
</dbReference>
<dbReference type="Gene3D" id="3.10.180.10">
    <property type="entry name" value="2,3-Dihydroxybiphenyl 1,2-Dioxygenase, domain 1"/>
    <property type="match status" value="1"/>
</dbReference>
<organism evidence="3 4">
    <name type="scientific">Thalassotalea mangrovi</name>
    <dbReference type="NCBI Taxonomy" id="2572245"/>
    <lineage>
        <taxon>Bacteria</taxon>
        <taxon>Pseudomonadati</taxon>
        <taxon>Pseudomonadota</taxon>
        <taxon>Gammaproteobacteria</taxon>
        <taxon>Alteromonadales</taxon>
        <taxon>Colwelliaceae</taxon>
        <taxon>Thalassotalea</taxon>
    </lineage>
</organism>
<dbReference type="AlphaFoldDB" id="A0A4U1B4P6"/>
<dbReference type="SUPFAM" id="SSF54593">
    <property type="entry name" value="Glyoxalase/Bleomycin resistance protein/Dihydroxybiphenyl dioxygenase"/>
    <property type="match status" value="1"/>
</dbReference>
<dbReference type="GO" id="GO:0046491">
    <property type="term" value="P:L-methylmalonyl-CoA metabolic process"/>
    <property type="evidence" value="ECO:0007669"/>
    <property type="project" value="TreeGrafter"/>
</dbReference>
<proteinExistence type="predicted"/>
<gene>
    <name evidence="3" type="ORF">E8M12_08915</name>
</gene>
<dbReference type="PANTHER" id="PTHR43048:SF6">
    <property type="entry name" value="BLR8189 PROTEIN"/>
    <property type="match status" value="1"/>
</dbReference>
<evidence type="ECO:0000313" key="4">
    <source>
        <dbReference type="Proteomes" id="UP000307999"/>
    </source>
</evidence>
<dbReference type="InterPro" id="IPR029068">
    <property type="entry name" value="Glyas_Bleomycin-R_OHBP_Dase"/>
</dbReference>
<dbReference type="GO" id="GO:0046872">
    <property type="term" value="F:metal ion binding"/>
    <property type="evidence" value="ECO:0007669"/>
    <property type="project" value="UniProtKB-KW"/>
</dbReference>
<protein>
    <submittedName>
        <fullName evidence="3">VOC family protein</fullName>
    </submittedName>
</protein>
<sequence length="192" mass="21938">MYTIKEWRVSNTTTKTTGLPGLRGAEHIGFTVPDLEQATHFFVDIIGCEQFYDIGPISDPNGDWMQQQLNVPNSTVIKKLRFFRCKNGSNFEVFEYQADDQNVQVPRNCDVGGHHIAFYVDDFDKALAHLQQHDITILGSPVIRDSGPSAGQTWVYFLSPWGMQFELVSYPDGKGYETTCTDRLWHPRFPEK</sequence>
<dbReference type="InterPro" id="IPR037523">
    <property type="entry name" value="VOC_core"/>
</dbReference>
<accession>A0A4U1B4P6</accession>
<dbReference type="PROSITE" id="PS51819">
    <property type="entry name" value="VOC"/>
    <property type="match status" value="1"/>
</dbReference>
<evidence type="ECO:0000259" key="2">
    <source>
        <dbReference type="PROSITE" id="PS51819"/>
    </source>
</evidence>
<dbReference type="PANTHER" id="PTHR43048">
    <property type="entry name" value="METHYLMALONYL-COA EPIMERASE"/>
    <property type="match status" value="1"/>
</dbReference>
<feature type="domain" description="VOC" evidence="2">
    <location>
        <begin position="24"/>
        <end position="170"/>
    </location>
</feature>
<evidence type="ECO:0000313" key="3">
    <source>
        <dbReference type="EMBL" id="TKB45314.1"/>
    </source>
</evidence>
<keyword evidence="4" id="KW-1185">Reference proteome</keyword>